<gene>
    <name evidence="3" type="ORF">BJ963_003571</name>
</gene>
<organism evidence="3 4">
    <name type="scientific">Leifsonia soli</name>
    <dbReference type="NCBI Taxonomy" id="582665"/>
    <lineage>
        <taxon>Bacteria</taxon>
        <taxon>Bacillati</taxon>
        <taxon>Actinomycetota</taxon>
        <taxon>Actinomycetes</taxon>
        <taxon>Micrococcales</taxon>
        <taxon>Microbacteriaceae</taxon>
        <taxon>Leifsonia</taxon>
    </lineage>
</organism>
<keyword evidence="2" id="KW-1133">Transmembrane helix</keyword>
<dbReference type="AlphaFoldDB" id="A0A852T5C7"/>
<evidence type="ECO:0000313" key="3">
    <source>
        <dbReference type="EMBL" id="NYD76052.1"/>
    </source>
</evidence>
<dbReference type="Proteomes" id="UP000589620">
    <property type="component" value="Unassembled WGS sequence"/>
</dbReference>
<feature type="region of interest" description="Disordered" evidence="1">
    <location>
        <begin position="117"/>
        <end position="140"/>
    </location>
</feature>
<accession>A0A852T5C7</accession>
<evidence type="ECO:0000256" key="2">
    <source>
        <dbReference type="SAM" id="Phobius"/>
    </source>
</evidence>
<name>A0A852T5C7_9MICO</name>
<reference evidence="3 4" key="1">
    <citation type="submission" date="2020-07" db="EMBL/GenBank/DDBJ databases">
        <title>Sequencing the genomes of 1000 actinobacteria strains.</title>
        <authorList>
            <person name="Klenk H.-P."/>
        </authorList>
    </citation>
    <scope>NUCLEOTIDE SEQUENCE [LARGE SCALE GENOMIC DNA]</scope>
    <source>
        <strain evidence="3 4">DSM 23871</strain>
    </source>
</reference>
<protein>
    <submittedName>
        <fullName evidence="3">Uncharacterized protein</fullName>
    </submittedName>
</protein>
<keyword evidence="4" id="KW-1185">Reference proteome</keyword>
<sequence>MTRDEFRKKIATPDGRAELGLTLTGDEAAAILADDTQLDQLLADIQARAAAQERDEDAAVGEPLITPTPLPVAPPIVAVEKRKRGLDKSEKLALWIIAGVVAGLVVLGVISTIGHQSENQADSEDDSGASEPYVPPTPERAYPLEVGYHDAGNGLEWQFGVLSDSPDGCSYYKSCVIVKLKAFEDCPSGVYVEGQVMDASGTVVGMTNDTLPSLMAGQDGRVTLGYMGQGAQKTRVTDVVCH</sequence>
<dbReference type="EMBL" id="JACCBJ010000001">
    <property type="protein sequence ID" value="NYD76052.1"/>
    <property type="molecule type" value="Genomic_DNA"/>
</dbReference>
<keyword evidence="2" id="KW-0812">Transmembrane</keyword>
<evidence type="ECO:0000256" key="1">
    <source>
        <dbReference type="SAM" id="MobiDB-lite"/>
    </source>
</evidence>
<evidence type="ECO:0000313" key="4">
    <source>
        <dbReference type="Proteomes" id="UP000589620"/>
    </source>
</evidence>
<comment type="caution">
    <text evidence="3">The sequence shown here is derived from an EMBL/GenBank/DDBJ whole genome shotgun (WGS) entry which is preliminary data.</text>
</comment>
<feature type="transmembrane region" description="Helical" evidence="2">
    <location>
        <begin position="92"/>
        <end position="113"/>
    </location>
</feature>
<keyword evidence="2" id="KW-0472">Membrane</keyword>
<dbReference type="RefSeq" id="WP_179457804.1">
    <property type="nucleotide sequence ID" value="NZ_BAAAPX010000001.1"/>
</dbReference>
<proteinExistence type="predicted"/>